<reference evidence="1" key="2">
    <citation type="submission" date="2021-09" db="EMBL/GenBank/DDBJ databases">
        <authorList>
            <person name="Gilroy R."/>
        </authorList>
    </citation>
    <scope>NUCLEOTIDE SEQUENCE</scope>
    <source>
        <strain evidence="1">CHK171-7178</strain>
    </source>
</reference>
<dbReference type="EMBL" id="DYWT01000202">
    <property type="protein sequence ID" value="HJF32609.1"/>
    <property type="molecule type" value="Genomic_DNA"/>
</dbReference>
<dbReference type="Proteomes" id="UP000698173">
    <property type="component" value="Unassembled WGS sequence"/>
</dbReference>
<evidence type="ECO:0000313" key="2">
    <source>
        <dbReference type="Proteomes" id="UP000698173"/>
    </source>
</evidence>
<dbReference type="AlphaFoldDB" id="A0A921KEY9"/>
<sequence>MIICKNSDDARRYFTGKSMTYKDVSDGDIGVLFILLNKHVKQAIKAGVISTNTIRMSRKIKSKYKTNGIMKECYFFLNNYRFTQREAISVNQAGFIGFAGWADAGNKSPLMSCLWNV</sequence>
<proteinExistence type="predicted"/>
<gene>
    <name evidence="1" type="ORF">K8V56_12650</name>
</gene>
<reference evidence="1" key="1">
    <citation type="journal article" date="2021" name="PeerJ">
        <title>Extensive microbial diversity within the chicken gut microbiome revealed by metagenomics and culture.</title>
        <authorList>
            <person name="Gilroy R."/>
            <person name="Ravi A."/>
            <person name="Getino M."/>
            <person name="Pursley I."/>
            <person name="Horton D.L."/>
            <person name="Alikhan N.F."/>
            <person name="Baker D."/>
            <person name="Gharbi K."/>
            <person name="Hall N."/>
            <person name="Watson M."/>
            <person name="Adriaenssens E.M."/>
            <person name="Foster-Nyarko E."/>
            <person name="Jarju S."/>
            <person name="Secka A."/>
            <person name="Antonio M."/>
            <person name="Oren A."/>
            <person name="Chaudhuri R.R."/>
            <person name="La Ragione R."/>
            <person name="Hildebrand F."/>
            <person name="Pallen M.J."/>
        </authorList>
    </citation>
    <scope>NUCLEOTIDE SEQUENCE</scope>
    <source>
        <strain evidence="1">CHK171-7178</strain>
    </source>
</reference>
<comment type="caution">
    <text evidence="1">The sequence shown here is derived from an EMBL/GenBank/DDBJ whole genome shotgun (WGS) entry which is preliminary data.</text>
</comment>
<organism evidence="1 2">
    <name type="scientific">Sporosarcina psychrophila</name>
    <name type="common">Bacillus psychrophilus</name>
    <dbReference type="NCBI Taxonomy" id="1476"/>
    <lineage>
        <taxon>Bacteria</taxon>
        <taxon>Bacillati</taxon>
        <taxon>Bacillota</taxon>
        <taxon>Bacilli</taxon>
        <taxon>Bacillales</taxon>
        <taxon>Caryophanaceae</taxon>
        <taxon>Sporosarcina</taxon>
    </lineage>
</organism>
<name>A0A921KEY9_SPOPS</name>
<protein>
    <submittedName>
        <fullName evidence="1">Uncharacterized protein</fullName>
    </submittedName>
</protein>
<accession>A0A921KEY9</accession>
<evidence type="ECO:0000313" key="1">
    <source>
        <dbReference type="EMBL" id="HJF32609.1"/>
    </source>
</evidence>